<dbReference type="Gene3D" id="2.60.40.10">
    <property type="entry name" value="Immunoglobulins"/>
    <property type="match status" value="1"/>
</dbReference>
<dbReference type="InterPro" id="IPR000209">
    <property type="entry name" value="Peptidase_S8/S53_dom"/>
</dbReference>
<dbReference type="InterPro" id="IPR022398">
    <property type="entry name" value="Peptidase_S8_His-AS"/>
</dbReference>
<feature type="active site" description="Charge relay system" evidence="12">
    <location>
        <position position="177"/>
    </location>
</feature>
<dbReference type="PANTHER" id="PTHR43806:SF11">
    <property type="entry name" value="CEREVISIN-RELATED"/>
    <property type="match status" value="1"/>
</dbReference>
<comment type="similarity">
    <text evidence="3 12 13">Belongs to the peptidase S8 family.</text>
</comment>
<keyword evidence="10 12" id="KW-0720">Serine protease</keyword>
<dbReference type="PANTHER" id="PTHR43806">
    <property type="entry name" value="PEPTIDASE S8"/>
    <property type="match status" value="1"/>
</dbReference>
<dbReference type="PROSITE" id="PS00137">
    <property type="entry name" value="SUBTILASE_HIS"/>
    <property type="match status" value="1"/>
</dbReference>
<dbReference type="PROSITE" id="PS51272">
    <property type="entry name" value="SLH"/>
    <property type="match status" value="3"/>
</dbReference>
<feature type="active site" description="Charge relay system" evidence="12">
    <location>
        <position position="579"/>
    </location>
</feature>
<evidence type="ECO:0000256" key="7">
    <source>
        <dbReference type="ARBA" id="ARBA00022729"/>
    </source>
</evidence>
<dbReference type="InterPro" id="IPR001119">
    <property type="entry name" value="SLH_dom"/>
</dbReference>
<dbReference type="Gene3D" id="3.50.30.30">
    <property type="match status" value="1"/>
</dbReference>
<dbReference type="InterPro" id="IPR010435">
    <property type="entry name" value="C5a/SBT2-like_Fn3"/>
</dbReference>
<protein>
    <submittedName>
        <fullName evidence="16">S8 family serine peptidase</fullName>
    </submittedName>
</protein>
<keyword evidence="5" id="KW-0964">Secreted</keyword>
<dbReference type="InterPro" id="IPR046450">
    <property type="entry name" value="PA_dom_sf"/>
</dbReference>
<dbReference type="PROSITE" id="PS51892">
    <property type="entry name" value="SUBTILASE"/>
    <property type="match status" value="1"/>
</dbReference>
<evidence type="ECO:0000313" key="16">
    <source>
        <dbReference type="EMBL" id="MFD1736824.1"/>
    </source>
</evidence>
<feature type="domain" description="SLH" evidence="15">
    <location>
        <begin position="1359"/>
        <end position="1417"/>
    </location>
</feature>
<comment type="subcellular location">
    <subcellularLocation>
        <location evidence="2">Secreted</location>
    </subcellularLocation>
</comment>
<dbReference type="CDD" id="cd02133">
    <property type="entry name" value="PA_C5a_like"/>
    <property type="match status" value="1"/>
</dbReference>
<keyword evidence="4" id="KW-0134">Cell wall</keyword>
<feature type="domain" description="SLH" evidence="15">
    <location>
        <begin position="1240"/>
        <end position="1303"/>
    </location>
</feature>
<dbReference type="InterPro" id="IPR003137">
    <property type="entry name" value="PA_domain"/>
</dbReference>
<dbReference type="InterPro" id="IPR023828">
    <property type="entry name" value="Peptidase_S8_Ser-AS"/>
</dbReference>
<reference evidence="17" key="1">
    <citation type="journal article" date="2019" name="Int. J. Syst. Evol. Microbiol.">
        <title>The Global Catalogue of Microorganisms (GCM) 10K type strain sequencing project: providing services to taxonomists for standard genome sequencing and annotation.</title>
        <authorList>
            <consortium name="The Broad Institute Genomics Platform"/>
            <consortium name="The Broad Institute Genome Sequencing Center for Infectious Disease"/>
            <person name="Wu L."/>
            <person name="Ma J."/>
        </authorList>
    </citation>
    <scope>NUCLEOTIDE SEQUENCE [LARGE SCALE GENOMIC DNA]</scope>
    <source>
        <strain evidence="17">CCUG 49339</strain>
    </source>
</reference>
<evidence type="ECO:0000256" key="3">
    <source>
        <dbReference type="ARBA" id="ARBA00011073"/>
    </source>
</evidence>
<dbReference type="Gene3D" id="2.60.40.1710">
    <property type="entry name" value="Subtilisin-like superfamily"/>
    <property type="match status" value="1"/>
</dbReference>
<name>A0ABW4LPW0_9BACI</name>
<organism evidence="16 17">
    <name type="scientific">Bacillus salitolerans</name>
    <dbReference type="NCBI Taxonomy" id="1437434"/>
    <lineage>
        <taxon>Bacteria</taxon>
        <taxon>Bacillati</taxon>
        <taxon>Bacillota</taxon>
        <taxon>Bacilli</taxon>
        <taxon>Bacillales</taxon>
        <taxon>Bacillaceae</taxon>
        <taxon>Bacillus</taxon>
    </lineage>
</organism>
<feature type="chain" id="PRO_5046676061" evidence="14">
    <location>
        <begin position="23"/>
        <end position="1417"/>
    </location>
</feature>
<comment type="caution">
    <text evidence="16">The sequence shown here is derived from an EMBL/GenBank/DDBJ whole genome shotgun (WGS) entry which is preliminary data.</text>
</comment>
<proteinExistence type="inferred from homology"/>
<evidence type="ECO:0000256" key="12">
    <source>
        <dbReference type="PROSITE-ProRule" id="PRU01240"/>
    </source>
</evidence>
<dbReference type="InterPro" id="IPR015500">
    <property type="entry name" value="Peptidase_S8_subtilisin-rel"/>
</dbReference>
<dbReference type="PROSITE" id="PS00136">
    <property type="entry name" value="SUBTILASE_ASP"/>
    <property type="match status" value="1"/>
</dbReference>
<evidence type="ECO:0000256" key="1">
    <source>
        <dbReference type="ARBA" id="ARBA00001913"/>
    </source>
</evidence>
<keyword evidence="11" id="KW-0106">Calcium</keyword>
<dbReference type="SUPFAM" id="SSF52743">
    <property type="entry name" value="Subtilisin-like"/>
    <property type="match status" value="1"/>
</dbReference>
<dbReference type="InterPro" id="IPR034216">
    <property type="entry name" value="C5a_Peptidase"/>
</dbReference>
<keyword evidence="17" id="KW-1185">Reference proteome</keyword>
<evidence type="ECO:0000256" key="11">
    <source>
        <dbReference type="ARBA" id="ARBA00022837"/>
    </source>
</evidence>
<accession>A0ABW4LPW0</accession>
<evidence type="ECO:0000256" key="6">
    <source>
        <dbReference type="ARBA" id="ARBA00022670"/>
    </source>
</evidence>
<dbReference type="InterPro" id="IPR050131">
    <property type="entry name" value="Peptidase_S8_subtilisin-like"/>
</dbReference>
<dbReference type="InterPro" id="IPR023827">
    <property type="entry name" value="Peptidase_S8_Asp-AS"/>
</dbReference>
<keyword evidence="7 14" id="KW-0732">Signal</keyword>
<dbReference type="Pfam" id="PF00082">
    <property type="entry name" value="Peptidase_S8"/>
    <property type="match status" value="1"/>
</dbReference>
<dbReference type="RefSeq" id="WP_377927997.1">
    <property type="nucleotide sequence ID" value="NZ_JBHUEM010000011.1"/>
</dbReference>
<evidence type="ECO:0000313" key="17">
    <source>
        <dbReference type="Proteomes" id="UP001597214"/>
    </source>
</evidence>
<dbReference type="Gene3D" id="3.40.50.200">
    <property type="entry name" value="Peptidase S8/S53 domain"/>
    <property type="match status" value="1"/>
</dbReference>
<dbReference type="Pfam" id="PF06280">
    <property type="entry name" value="fn3_5"/>
    <property type="match status" value="1"/>
</dbReference>
<sequence>MKRGFALLLAFIMVFSNFSAVAAATSSDNVSNYSSSDKVRVIVELDSDPGIIYAQKEQMRFTDLSASKQADLIGKALNEQAFVKKDIAKHNIDITYEQSFTTVFNGFSGEVEYGNIAKIERLANVKKVYLATEYTRPEVNLSSVKPDMIYSKNMVKAQETWADFDFKGEGMVVAVLDTGIDPNHQDMVLSEGTQPSLTKEVVDTVISQKGLKGKYFTEKVPFGYNYMDKNNIVLDLGPDASMHGMHVSGTVAANGDEENGGIMGVAPEAQILAMKVFGNDPMMPSTYSDIYIKAIDDAIALGADVINMSLGSPAAFVDGESPDQQAVARAVDNGVYVSISAGNSSQFGSGFDVNPFSSNPDIGMVGSPSVSYDSTSVANMQNDYIDLDGFIYENGDETVSVPFISSSSIHPNDLSTKTYEVVYAGLGRLPGNSAASPDADDFAGVDVKGKIALIQRGESTFVSKTLNAQANGAVGVIVFNNVAGYVSMASDPAITIPQLFVLKEDGDGIKAQLDAGEKVSITFNGEKVTAVNPDAGALAESSSWGLTPNLDFKPELTAPGNNILSTLNDNKYGLMSGTSMAAPHVSGGAALVLHRVDEELGLSGKDRVVMAKNILMNTSTTVADMGTYNANYGVGNPYSPRRQGAGLMNLYGAMSTPVVVTEANSNEAKVALKEVDDVITFSLKAHNFGSEEVTYRVEGNVQTDLVFSGVNQLEAQGIFKNGTIGEDAPWVGDFPISFSSETLTIPANGSKTFEVTVDLTDVIDWGNNLPLDEVFENGYFVEGFVKLVDINDTLPALTVPYVGFHGDWDDAPVLDGFLSDENSYYGESGLVSSNIQYEEVNGEITPVYEYLGYNPVEGLYNGSLAISPNGDGQLDAAIPLLSFLRNAKNVEFSILDENKKVLRKLNTETDISKNYFASETTTLFDRAAWDGKIKNSVTKDGLYYLQIKTLLDYPGAEWQVSEYPVYVDTKSPGLRATLKEETGVLDLFTVDSGSGVSHLDIQVNGKSVLDAPLSKDTTRYYLKDVSEDAAIKVISYDYAGNARVVVVSGDAQIPFVVAETPAALEPVNTRTVPVSGYVTDASDVDAITVNGKSVKLAWDQANNHYTFNTTVQYEVDGMHDIVISGVDSEGNEITYTRSIFVDATAPKVTVDAPLFVDANTETASYTVAVEDNFGELYFYIDGNEEFKQLLDQPLEMKTLQHSVTKEVTLESGKNTFLVEVEDIAGNKTVREVNIYRGMDAADNYKDVSASHWASEEISFLSRLGVVDGYDNGSFGANDHVKRSDAIEWIVNALGLDTENRPDPGFSDVSASHPAYKAIAAAKAEGIISGSNGKFMPDNSLSRAQMAKILSVAFDLQAGYDAKFSDVPTSHWAAAYINSLAAENVTTGKGDGSYAPNESTNRAQLAVFLARVLEDSFK</sequence>
<evidence type="ECO:0000256" key="14">
    <source>
        <dbReference type="SAM" id="SignalP"/>
    </source>
</evidence>
<dbReference type="SUPFAM" id="SSF52025">
    <property type="entry name" value="PA domain"/>
    <property type="match status" value="1"/>
</dbReference>
<feature type="active site" description="Charge relay system" evidence="12">
    <location>
        <position position="243"/>
    </location>
</feature>
<evidence type="ECO:0000256" key="13">
    <source>
        <dbReference type="RuleBase" id="RU003355"/>
    </source>
</evidence>
<dbReference type="Pfam" id="PF02225">
    <property type="entry name" value="PA"/>
    <property type="match status" value="1"/>
</dbReference>
<feature type="domain" description="SLH" evidence="15">
    <location>
        <begin position="1305"/>
        <end position="1358"/>
    </location>
</feature>
<dbReference type="Pfam" id="PF00395">
    <property type="entry name" value="SLH"/>
    <property type="match status" value="3"/>
</dbReference>
<evidence type="ECO:0000259" key="15">
    <source>
        <dbReference type="PROSITE" id="PS51272"/>
    </source>
</evidence>
<evidence type="ECO:0000256" key="2">
    <source>
        <dbReference type="ARBA" id="ARBA00004613"/>
    </source>
</evidence>
<gene>
    <name evidence="16" type="ORF">ACFSCX_09615</name>
</gene>
<dbReference type="InterPro" id="IPR036852">
    <property type="entry name" value="Peptidase_S8/S53_dom_sf"/>
</dbReference>
<dbReference type="InterPro" id="IPR013783">
    <property type="entry name" value="Ig-like_fold"/>
</dbReference>
<dbReference type="PROSITE" id="PS00138">
    <property type="entry name" value="SUBTILASE_SER"/>
    <property type="match status" value="1"/>
</dbReference>
<keyword evidence="9 12" id="KW-0378">Hydrolase</keyword>
<feature type="signal peptide" evidence="14">
    <location>
        <begin position="1"/>
        <end position="22"/>
    </location>
</feature>
<evidence type="ECO:0000256" key="5">
    <source>
        <dbReference type="ARBA" id="ARBA00022525"/>
    </source>
</evidence>
<evidence type="ECO:0000256" key="4">
    <source>
        <dbReference type="ARBA" id="ARBA00022512"/>
    </source>
</evidence>
<keyword evidence="6 12" id="KW-0645">Protease</keyword>
<dbReference type="CDD" id="cd07475">
    <property type="entry name" value="Peptidases_S8_C5a_Peptidase"/>
    <property type="match status" value="1"/>
</dbReference>
<comment type="cofactor">
    <cofactor evidence="1">
        <name>Ca(2+)</name>
        <dbReference type="ChEBI" id="CHEBI:29108"/>
    </cofactor>
</comment>
<evidence type="ECO:0000256" key="8">
    <source>
        <dbReference type="ARBA" id="ARBA00022737"/>
    </source>
</evidence>
<evidence type="ECO:0000256" key="10">
    <source>
        <dbReference type="ARBA" id="ARBA00022825"/>
    </source>
</evidence>
<dbReference type="Proteomes" id="UP001597214">
    <property type="component" value="Unassembled WGS sequence"/>
</dbReference>
<evidence type="ECO:0000256" key="9">
    <source>
        <dbReference type="ARBA" id="ARBA00022801"/>
    </source>
</evidence>
<dbReference type="PRINTS" id="PR00723">
    <property type="entry name" value="SUBTILISIN"/>
</dbReference>
<keyword evidence="8" id="KW-0677">Repeat</keyword>
<dbReference type="EMBL" id="JBHUEM010000011">
    <property type="protein sequence ID" value="MFD1736824.1"/>
    <property type="molecule type" value="Genomic_DNA"/>
</dbReference>